<keyword evidence="1" id="KW-1185">Reference proteome</keyword>
<evidence type="ECO:0000313" key="1">
    <source>
        <dbReference type="Proteomes" id="UP000095281"/>
    </source>
</evidence>
<proteinExistence type="predicted"/>
<accession>A0A1I8BV50</accession>
<sequence length="106" mass="12332">MVAREKFLFSVKNKDEYHYNCGKCPVTNELFRNTSDPLLYKKLIGIEINEIQCAECNNGPLCNNKTFFEKQLFCLEKAENETKLIKGTRVCKEKCFVERNFTTGYG</sequence>
<dbReference type="Proteomes" id="UP000095281">
    <property type="component" value="Unplaced"/>
</dbReference>
<reference evidence="2" key="1">
    <citation type="submission" date="2016-11" db="UniProtKB">
        <authorList>
            <consortium name="WormBaseParasite"/>
        </authorList>
    </citation>
    <scope>IDENTIFICATION</scope>
</reference>
<dbReference type="AlphaFoldDB" id="A0A1I8BV50"/>
<evidence type="ECO:0000313" key="2">
    <source>
        <dbReference type="WBParaSite" id="MhA1_Contig604.frz3.gene3"/>
    </source>
</evidence>
<protein>
    <submittedName>
        <fullName evidence="2">Zf_CopZ domain-containing protein</fullName>
    </submittedName>
</protein>
<organism evidence="1 2">
    <name type="scientific">Meloidogyne hapla</name>
    <name type="common">Root-knot nematode worm</name>
    <dbReference type="NCBI Taxonomy" id="6305"/>
    <lineage>
        <taxon>Eukaryota</taxon>
        <taxon>Metazoa</taxon>
        <taxon>Ecdysozoa</taxon>
        <taxon>Nematoda</taxon>
        <taxon>Chromadorea</taxon>
        <taxon>Rhabditida</taxon>
        <taxon>Tylenchina</taxon>
        <taxon>Tylenchomorpha</taxon>
        <taxon>Tylenchoidea</taxon>
        <taxon>Meloidogynidae</taxon>
        <taxon>Meloidogyninae</taxon>
        <taxon>Meloidogyne</taxon>
    </lineage>
</organism>
<dbReference type="WBParaSite" id="MhA1_Contig604.frz3.gene3">
    <property type="protein sequence ID" value="MhA1_Contig604.frz3.gene3"/>
    <property type="gene ID" value="MhA1_Contig604.frz3.gene3"/>
</dbReference>
<name>A0A1I8BV50_MELHA</name>